<feature type="transmembrane region" description="Helical" evidence="1">
    <location>
        <begin position="122"/>
        <end position="145"/>
    </location>
</feature>
<sequence length="389" mass="44719">MQQVEKKKKRKIYVRRCCFGFNLSDGVHGIVVWDNLYALFVITTSLSAVFYYNEQNRASQAFTDICSAALLIVRAVIGMITCSKGFQYIHMRKFFITRVVWDIALLIVNCIMVALEMMPVQTFFLNAFTLFLIDGYLNLVIYSYMVHSQLQALKKTRKKSGDQLDDFQIGPIVMEQEEPDLIQAHNSESCSKEVLSDHAINIDQILMQTGILKKPELEGTNLIENEMNLWDKANPDEIEQVLNRIQQNEGDNEDPGTPSHYDFRKQNSNVHLIGQRRNQKLNLDEQSSFVINYEIKKKELPKPIRKGKKEKNDLLQIKGQDSIQNQLKLNQPYDIGCKDKSDLHIFNSAGSFQRGVIQTITNLSNRLTGHHKKISGLIKHADSTEDQKY</sequence>
<keyword evidence="1" id="KW-0472">Membrane</keyword>
<keyword evidence="3" id="KW-1185">Reference proteome</keyword>
<evidence type="ECO:0008006" key="4">
    <source>
        <dbReference type="Google" id="ProtNLM"/>
    </source>
</evidence>
<dbReference type="EMBL" id="CCKQ01000268">
    <property type="protein sequence ID" value="CDW71329.1"/>
    <property type="molecule type" value="Genomic_DNA"/>
</dbReference>
<keyword evidence="1" id="KW-0812">Transmembrane</keyword>
<evidence type="ECO:0000256" key="1">
    <source>
        <dbReference type="SAM" id="Phobius"/>
    </source>
</evidence>
<protein>
    <recommendedName>
        <fullName evidence="4">Transmembrane protein</fullName>
    </recommendedName>
</protein>
<reference evidence="2 3" key="1">
    <citation type="submission" date="2014-06" db="EMBL/GenBank/DDBJ databases">
        <authorList>
            <person name="Swart Estienne"/>
        </authorList>
    </citation>
    <scope>NUCLEOTIDE SEQUENCE [LARGE SCALE GENOMIC DNA]</scope>
    <source>
        <strain evidence="2 3">130c</strain>
    </source>
</reference>
<keyword evidence="1" id="KW-1133">Transmembrane helix</keyword>
<dbReference type="InParanoid" id="A0A077ZPG6"/>
<dbReference type="AlphaFoldDB" id="A0A077ZPG6"/>
<evidence type="ECO:0000313" key="3">
    <source>
        <dbReference type="Proteomes" id="UP000039865"/>
    </source>
</evidence>
<organism evidence="2 3">
    <name type="scientific">Stylonychia lemnae</name>
    <name type="common">Ciliate</name>
    <dbReference type="NCBI Taxonomy" id="5949"/>
    <lineage>
        <taxon>Eukaryota</taxon>
        <taxon>Sar</taxon>
        <taxon>Alveolata</taxon>
        <taxon>Ciliophora</taxon>
        <taxon>Intramacronucleata</taxon>
        <taxon>Spirotrichea</taxon>
        <taxon>Stichotrichia</taxon>
        <taxon>Sporadotrichida</taxon>
        <taxon>Oxytrichidae</taxon>
        <taxon>Stylonychinae</taxon>
        <taxon>Stylonychia</taxon>
    </lineage>
</organism>
<name>A0A077ZPG6_STYLE</name>
<feature type="transmembrane region" description="Helical" evidence="1">
    <location>
        <begin position="36"/>
        <end position="53"/>
    </location>
</feature>
<feature type="transmembrane region" description="Helical" evidence="1">
    <location>
        <begin position="95"/>
        <end position="115"/>
    </location>
</feature>
<gene>
    <name evidence="2" type="primary">Contig18953.g20102</name>
    <name evidence="2" type="ORF">STYLEM_272</name>
</gene>
<dbReference type="Proteomes" id="UP000039865">
    <property type="component" value="Unassembled WGS sequence"/>
</dbReference>
<accession>A0A077ZPG6</accession>
<evidence type="ECO:0000313" key="2">
    <source>
        <dbReference type="EMBL" id="CDW71329.1"/>
    </source>
</evidence>
<proteinExistence type="predicted"/>
<feature type="transmembrane region" description="Helical" evidence="1">
    <location>
        <begin position="65"/>
        <end position="89"/>
    </location>
</feature>